<dbReference type="Gene3D" id="3.40.30.10">
    <property type="entry name" value="Glutaredoxin"/>
    <property type="match status" value="1"/>
</dbReference>
<keyword evidence="2" id="KW-1185">Reference proteome</keyword>
<dbReference type="InterPro" id="IPR036249">
    <property type="entry name" value="Thioredoxin-like_sf"/>
</dbReference>
<gene>
    <name evidence="1" type="ORF">HLB23_05425</name>
</gene>
<comment type="caution">
    <text evidence="1">The sequence shown here is derived from an EMBL/GenBank/DDBJ whole genome shotgun (WGS) entry which is preliminary data.</text>
</comment>
<dbReference type="InterPro" id="IPR053977">
    <property type="entry name" value="Rv2466c-like"/>
</dbReference>
<evidence type="ECO:0000313" key="1">
    <source>
        <dbReference type="EMBL" id="NNH69316.1"/>
    </source>
</evidence>
<organism evidence="1 2">
    <name type="scientific">Nocardia uniformis</name>
    <dbReference type="NCBI Taxonomy" id="53432"/>
    <lineage>
        <taxon>Bacteria</taxon>
        <taxon>Bacillati</taxon>
        <taxon>Actinomycetota</taxon>
        <taxon>Actinomycetes</taxon>
        <taxon>Mycobacteriales</taxon>
        <taxon>Nocardiaceae</taxon>
        <taxon>Nocardia</taxon>
    </lineage>
</organism>
<dbReference type="SUPFAM" id="SSF52833">
    <property type="entry name" value="Thioredoxin-like"/>
    <property type="match status" value="1"/>
</dbReference>
<proteinExistence type="predicted"/>
<accession>A0A849BWE9</accession>
<sequence length="205" mass="21663">MAAIDLYIDPVCPFGWVTAQWLLAATRAAEVPVELKQMSLAALNEGQDVDAHHQPMIDSSRRLGRLFAAVSEKHGAEGFTRLYRAVGTSVHVHRNQLTDKVIAEILAELGMDPTLLDILDDAGVDGAVASAHAASQQALGGRGGSPIIAIDGHGFFGPVLTRIPDPDNGAALLHAVIAAARTPGFAVLQRPYSGPPATEQHEENN</sequence>
<dbReference type="AlphaFoldDB" id="A0A849BWE9"/>
<evidence type="ECO:0000313" key="2">
    <source>
        <dbReference type="Proteomes" id="UP000586827"/>
    </source>
</evidence>
<dbReference type="RefSeq" id="WP_067525470.1">
    <property type="nucleotide sequence ID" value="NZ_JABELX010000001.1"/>
</dbReference>
<reference evidence="1 2" key="1">
    <citation type="submission" date="2020-05" db="EMBL/GenBank/DDBJ databases">
        <title>MicrobeNet Type strains.</title>
        <authorList>
            <person name="Nicholson A.C."/>
        </authorList>
    </citation>
    <scope>NUCLEOTIDE SEQUENCE [LARGE SCALE GENOMIC DNA]</scope>
    <source>
        <strain evidence="1 2">JCM 3224</strain>
    </source>
</reference>
<dbReference type="EMBL" id="JABELX010000001">
    <property type="protein sequence ID" value="NNH69316.1"/>
    <property type="molecule type" value="Genomic_DNA"/>
</dbReference>
<name>A0A849BWE9_9NOCA</name>
<dbReference type="Proteomes" id="UP000586827">
    <property type="component" value="Unassembled WGS sequence"/>
</dbReference>
<dbReference type="Pfam" id="PF22234">
    <property type="entry name" value="Rv2466c-like"/>
    <property type="match status" value="1"/>
</dbReference>
<protein>
    <submittedName>
        <fullName evidence="1">Disulfide bond formation protein DsbA</fullName>
    </submittedName>
</protein>